<dbReference type="InterPro" id="IPR004839">
    <property type="entry name" value="Aminotransferase_I/II_large"/>
</dbReference>
<evidence type="ECO:0000256" key="5">
    <source>
        <dbReference type="ARBA" id="ARBA00023125"/>
    </source>
</evidence>
<proteinExistence type="inferred from homology"/>
<evidence type="ECO:0000313" key="8">
    <source>
        <dbReference type="EMBL" id="MFC3531821.1"/>
    </source>
</evidence>
<keyword evidence="9" id="KW-1185">Reference proteome</keyword>
<dbReference type="PROSITE" id="PS50949">
    <property type="entry name" value="HTH_GNTR"/>
    <property type="match status" value="1"/>
</dbReference>
<dbReference type="Pfam" id="PF00155">
    <property type="entry name" value="Aminotran_1_2"/>
    <property type="match status" value="1"/>
</dbReference>
<dbReference type="PRINTS" id="PR00035">
    <property type="entry name" value="HTHGNTR"/>
</dbReference>
<dbReference type="InterPro" id="IPR036388">
    <property type="entry name" value="WH-like_DNA-bd_sf"/>
</dbReference>
<dbReference type="EMBL" id="JBHRXN010000011">
    <property type="protein sequence ID" value="MFC3531821.1"/>
    <property type="molecule type" value="Genomic_DNA"/>
</dbReference>
<organism evidence="8 9">
    <name type="scientific">Vogesella facilis</name>
    <dbReference type="NCBI Taxonomy" id="1655232"/>
    <lineage>
        <taxon>Bacteria</taxon>
        <taxon>Pseudomonadati</taxon>
        <taxon>Pseudomonadota</taxon>
        <taxon>Betaproteobacteria</taxon>
        <taxon>Neisseriales</taxon>
        <taxon>Chromobacteriaceae</taxon>
        <taxon>Vogesella</taxon>
    </lineage>
</organism>
<keyword evidence="6" id="KW-0804">Transcription</keyword>
<evidence type="ECO:0000256" key="4">
    <source>
        <dbReference type="ARBA" id="ARBA00023015"/>
    </source>
</evidence>
<reference evidence="9" key="1">
    <citation type="journal article" date="2019" name="Int. J. Syst. Evol. Microbiol.">
        <title>The Global Catalogue of Microorganisms (GCM) 10K type strain sequencing project: providing services to taxonomists for standard genome sequencing and annotation.</title>
        <authorList>
            <consortium name="The Broad Institute Genomics Platform"/>
            <consortium name="The Broad Institute Genome Sequencing Center for Infectious Disease"/>
            <person name="Wu L."/>
            <person name="Ma J."/>
        </authorList>
    </citation>
    <scope>NUCLEOTIDE SEQUENCE [LARGE SCALE GENOMIC DNA]</scope>
    <source>
        <strain evidence="9">KCTC 42742</strain>
    </source>
</reference>
<evidence type="ECO:0000256" key="2">
    <source>
        <dbReference type="ARBA" id="ARBA00021531"/>
    </source>
</evidence>
<comment type="similarity">
    <text evidence="1">In the C-terminal section; belongs to the class-I pyridoxal-phosphate-dependent aminotransferase family.</text>
</comment>
<dbReference type="PANTHER" id="PTHR46577:SF1">
    <property type="entry name" value="HTH-TYPE TRANSCRIPTIONAL REGULATORY PROTEIN GABR"/>
    <property type="match status" value="1"/>
</dbReference>
<evidence type="ECO:0000259" key="7">
    <source>
        <dbReference type="PROSITE" id="PS50949"/>
    </source>
</evidence>
<dbReference type="SMART" id="SM00345">
    <property type="entry name" value="HTH_GNTR"/>
    <property type="match status" value="1"/>
</dbReference>
<evidence type="ECO:0000256" key="6">
    <source>
        <dbReference type="ARBA" id="ARBA00023163"/>
    </source>
</evidence>
<dbReference type="InterPro" id="IPR015424">
    <property type="entry name" value="PyrdxlP-dep_Trfase"/>
</dbReference>
<dbReference type="CDD" id="cd07377">
    <property type="entry name" value="WHTH_GntR"/>
    <property type="match status" value="1"/>
</dbReference>
<dbReference type="GO" id="GO:0008483">
    <property type="term" value="F:transaminase activity"/>
    <property type="evidence" value="ECO:0007669"/>
    <property type="project" value="UniProtKB-KW"/>
</dbReference>
<dbReference type="PANTHER" id="PTHR46577">
    <property type="entry name" value="HTH-TYPE TRANSCRIPTIONAL REGULATORY PROTEIN GABR"/>
    <property type="match status" value="1"/>
</dbReference>
<dbReference type="InterPro" id="IPR036390">
    <property type="entry name" value="WH_DNA-bd_sf"/>
</dbReference>
<gene>
    <name evidence="8" type="ORF">ACFOLG_06435</name>
</gene>
<sequence>MPDSRKQELWIIDALQAALARDSKEGLSRQLARLLRQWIGSGRLAGDSRLPASRDLARSLGLGRNTVLDAYEQLQAEGYIATRAGSGSYVTRLFAPPAAEQPAPARGQPLGLSQRGHELFASSGLPVGLFGAFAPGVPEIRQFPHHAWQQLLSRQQRRATAEELGYRADGGLPALREALADYLQLSRGVRCRPEQIIVTQGAQQALELAARLLADPGDVAWVEEPGYVGAHAAMRGAALQLVPAPVDHDGLNPALVADPRPPKLIYTTPSHQYPSGVVMSLSRRLALLDSAQRHGAWIIEDDYDSEFRYVSQPQPALQGLAQDERVIYVGTLAKVMYPGLRVGYLVVPDALIDPFRGCNARLYREGPLPVQAALAEFFSSGLFARHVRRMRELYRQRQHCLRSALAASGAEHLALSPGEAGLHLVATLPPGRDEDALSAAAARQQVWLRPLSRHYLAAPQQRGFVLGYAGVDEAAIRHGVAVMAQVLNSKGRLEKP</sequence>
<feature type="domain" description="HTH gntR-type" evidence="7">
    <location>
        <begin position="25"/>
        <end position="93"/>
    </location>
</feature>
<dbReference type="Gene3D" id="1.10.10.10">
    <property type="entry name" value="Winged helix-like DNA-binding domain superfamily/Winged helix DNA-binding domain"/>
    <property type="match status" value="1"/>
</dbReference>
<dbReference type="InterPro" id="IPR015421">
    <property type="entry name" value="PyrdxlP-dep_Trfase_major"/>
</dbReference>
<dbReference type="InterPro" id="IPR000524">
    <property type="entry name" value="Tscrpt_reg_HTH_GntR"/>
</dbReference>
<dbReference type="Proteomes" id="UP001595741">
    <property type="component" value="Unassembled WGS sequence"/>
</dbReference>
<dbReference type="RefSeq" id="WP_386089767.1">
    <property type="nucleotide sequence ID" value="NZ_JBHRXN010000011.1"/>
</dbReference>
<name>A0ABV7RBU2_9NEIS</name>
<keyword evidence="8" id="KW-0032">Aminotransferase</keyword>
<dbReference type="Pfam" id="PF00392">
    <property type="entry name" value="GntR"/>
    <property type="match status" value="1"/>
</dbReference>
<dbReference type="SUPFAM" id="SSF46785">
    <property type="entry name" value="Winged helix' DNA-binding domain"/>
    <property type="match status" value="1"/>
</dbReference>
<evidence type="ECO:0000313" key="9">
    <source>
        <dbReference type="Proteomes" id="UP001595741"/>
    </source>
</evidence>
<comment type="caution">
    <text evidence="8">The sequence shown here is derived from an EMBL/GenBank/DDBJ whole genome shotgun (WGS) entry which is preliminary data.</text>
</comment>
<evidence type="ECO:0000256" key="1">
    <source>
        <dbReference type="ARBA" id="ARBA00005384"/>
    </source>
</evidence>
<keyword evidence="8" id="KW-0808">Transferase</keyword>
<keyword evidence="4" id="KW-0805">Transcription regulation</keyword>
<keyword evidence="5" id="KW-0238">DNA-binding</keyword>
<protein>
    <recommendedName>
        <fullName evidence="2">Putative 8-amino-7-oxononanoate synthase</fullName>
    </recommendedName>
</protein>
<accession>A0ABV7RBU2</accession>
<dbReference type="Gene3D" id="3.40.640.10">
    <property type="entry name" value="Type I PLP-dependent aspartate aminotransferase-like (Major domain)"/>
    <property type="match status" value="1"/>
</dbReference>
<evidence type="ECO:0000256" key="3">
    <source>
        <dbReference type="ARBA" id="ARBA00022898"/>
    </source>
</evidence>
<dbReference type="InterPro" id="IPR051446">
    <property type="entry name" value="HTH_trans_reg/aminotransferase"/>
</dbReference>
<keyword evidence="3" id="KW-0663">Pyridoxal phosphate</keyword>
<dbReference type="SUPFAM" id="SSF53383">
    <property type="entry name" value="PLP-dependent transferases"/>
    <property type="match status" value="1"/>
</dbReference>
<dbReference type="CDD" id="cd00609">
    <property type="entry name" value="AAT_like"/>
    <property type="match status" value="1"/>
</dbReference>